<gene>
    <name evidence="1" type="ORF">GCM10010470_37400</name>
</gene>
<organism evidence="1 2">
    <name type="scientific">Saccharopolyspora taberi</name>
    <dbReference type="NCBI Taxonomy" id="60895"/>
    <lineage>
        <taxon>Bacteria</taxon>
        <taxon>Bacillati</taxon>
        <taxon>Actinomycetota</taxon>
        <taxon>Actinomycetes</taxon>
        <taxon>Pseudonocardiales</taxon>
        <taxon>Pseudonocardiaceae</taxon>
        <taxon>Saccharopolyspora</taxon>
    </lineage>
</organism>
<comment type="caution">
    <text evidence="1">The sequence shown here is derived from an EMBL/GenBank/DDBJ whole genome shotgun (WGS) entry which is preliminary data.</text>
</comment>
<dbReference type="InterPro" id="IPR010982">
    <property type="entry name" value="Lambda_DNA-bd_dom_sf"/>
</dbReference>
<protein>
    <submittedName>
        <fullName evidence="1">Uncharacterized protein</fullName>
    </submittedName>
</protein>
<name>A0ABN3VF31_9PSEU</name>
<keyword evidence="2" id="KW-1185">Reference proteome</keyword>
<sequence length="125" mass="13442">MTGGSGVPRAFAERLSFLLLYRERPAEDVVDRVRDHGLAEATPEWLAGLATGTVLPSPAEQRALALALEVPLEYFSDSRTTALVDAVLVLAAALRARNVQIIGPCRHVTASAQDYLALYAALLLK</sequence>
<accession>A0ABN3VF31</accession>
<evidence type="ECO:0000313" key="1">
    <source>
        <dbReference type="EMBL" id="GAA2798739.1"/>
    </source>
</evidence>
<reference evidence="1 2" key="1">
    <citation type="journal article" date="2019" name="Int. J. Syst. Evol. Microbiol.">
        <title>The Global Catalogue of Microorganisms (GCM) 10K type strain sequencing project: providing services to taxonomists for standard genome sequencing and annotation.</title>
        <authorList>
            <consortium name="The Broad Institute Genomics Platform"/>
            <consortium name="The Broad Institute Genome Sequencing Center for Infectious Disease"/>
            <person name="Wu L."/>
            <person name="Ma J."/>
        </authorList>
    </citation>
    <scope>NUCLEOTIDE SEQUENCE [LARGE SCALE GENOMIC DNA]</scope>
    <source>
        <strain evidence="1 2">JCM 9383</strain>
    </source>
</reference>
<proteinExistence type="predicted"/>
<dbReference type="EMBL" id="BAAAUX010000015">
    <property type="protein sequence ID" value="GAA2798739.1"/>
    <property type="molecule type" value="Genomic_DNA"/>
</dbReference>
<evidence type="ECO:0000313" key="2">
    <source>
        <dbReference type="Proteomes" id="UP001500979"/>
    </source>
</evidence>
<dbReference type="Gene3D" id="1.10.260.40">
    <property type="entry name" value="lambda repressor-like DNA-binding domains"/>
    <property type="match status" value="1"/>
</dbReference>
<dbReference type="Proteomes" id="UP001500979">
    <property type="component" value="Unassembled WGS sequence"/>
</dbReference>